<dbReference type="STRING" id="395961.Cyan7425_3058"/>
<feature type="region of interest" description="Disordered" evidence="1">
    <location>
        <begin position="1"/>
        <end position="37"/>
    </location>
</feature>
<dbReference type="AlphaFoldDB" id="B8HM32"/>
<evidence type="ECO:0000313" key="2">
    <source>
        <dbReference type="EMBL" id="ACL45392.1"/>
    </source>
</evidence>
<name>B8HM32_CYAP4</name>
<organism evidence="2">
    <name type="scientific">Cyanothece sp. (strain PCC 7425 / ATCC 29141)</name>
    <dbReference type="NCBI Taxonomy" id="395961"/>
    <lineage>
        <taxon>Bacteria</taxon>
        <taxon>Bacillati</taxon>
        <taxon>Cyanobacteriota</taxon>
        <taxon>Cyanophyceae</taxon>
        <taxon>Gomontiellales</taxon>
        <taxon>Cyanothecaceae</taxon>
        <taxon>Cyanothece</taxon>
    </lineage>
</organism>
<sequence length="37" mass="4323">MYKKELQPKPQEVLGKVIQVNVRDREDEKEPGSKPQT</sequence>
<dbReference type="KEGG" id="cyn:Cyan7425_3058"/>
<reference evidence="2" key="1">
    <citation type="submission" date="2009-01" db="EMBL/GenBank/DDBJ databases">
        <title>Complete sequence of chromosome Cyanothece sp. PCC 7425.</title>
        <authorList>
            <consortium name="US DOE Joint Genome Institute"/>
            <person name="Lucas S."/>
            <person name="Copeland A."/>
            <person name="Lapidus A."/>
            <person name="Glavina del Rio T."/>
            <person name="Dalin E."/>
            <person name="Tice H."/>
            <person name="Bruce D."/>
            <person name="Goodwin L."/>
            <person name="Pitluck S."/>
            <person name="Sims D."/>
            <person name="Meineke L."/>
            <person name="Brettin T."/>
            <person name="Detter J.C."/>
            <person name="Han C."/>
            <person name="Larimer F."/>
            <person name="Land M."/>
            <person name="Hauser L."/>
            <person name="Kyrpides N."/>
            <person name="Ovchinnikova G."/>
            <person name="Liberton M."/>
            <person name="Stoeckel J."/>
            <person name="Banerjee A."/>
            <person name="Singh A."/>
            <person name="Page L."/>
            <person name="Sato H."/>
            <person name="Zhao L."/>
            <person name="Sherman L."/>
            <person name="Pakrasi H."/>
            <person name="Richardson P."/>
        </authorList>
    </citation>
    <scope>NUCLEOTIDE SEQUENCE</scope>
    <source>
        <strain evidence="2">PCC 7425</strain>
    </source>
</reference>
<accession>B8HM32</accession>
<proteinExistence type="predicted"/>
<gene>
    <name evidence="2" type="ordered locus">Cyan7425_3058</name>
</gene>
<evidence type="ECO:0000256" key="1">
    <source>
        <dbReference type="SAM" id="MobiDB-lite"/>
    </source>
</evidence>
<dbReference type="HOGENOM" id="CLU_3342799_0_0_3"/>
<dbReference type="EMBL" id="CP001344">
    <property type="protein sequence ID" value="ACL45392.1"/>
    <property type="molecule type" value="Genomic_DNA"/>
</dbReference>
<protein>
    <submittedName>
        <fullName evidence="2">Uncharacterized protein</fullName>
    </submittedName>
</protein>
<feature type="compositionally biased region" description="Basic and acidic residues" evidence="1">
    <location>
        <begin position="22"/>
        <end position="37"/>
    </location>
</feature>